<gene>
    <name evidence="2" type="ORF">CYMTET_9315</name>
</gene>
<evidence type="ECO:0000313" key="2">
    <source>
        <dbReference type="EMBL" id="KAK3282969.1"/>
    </source>
</evidence>
<evidence type="ECO:0000313" key="3">
    <source>
        <dbReference type="Proteomes" id="UP001190700"/>
    </source>
</evidence>
<feature type="region of interest" description="Disordered" evidence="1">
    <location>
        <begin position="383"/>
        <end position="417"/>
    </location>
</feature>
<dbReference type="EMBL" id="LGRX02003085">
    <property type="protein sequence ID" value="KAK3282969.1"/>
    <property type="molecule type" value="Genomic_DNA"/>
</dbReference>
<comment type="caution">
    <text evidence="2">The sequence shown here is derived from an EMBL/GenBank/DDBJ whole genome shotgun (WGS) entry which is preliminary data.</text>
</comment>
<feature type="compositionally biased region" description="Basic and acidic residues" evidence="1">
    <location>
        <begin position="398"/>
        <end position="417"/>
    </location>
</feature>
<keyword evidence="3" id="KW-1185">Reference proteome</keyword>
<name>A0AAE0GRB1_9CHLO</name>
<reference evidence="2 3" key="1">
    <citation type="journal article" date="2015" name="Genome Biol. Evol.">
        <title>Comparative Genomics of a Bacterivorous Green Alga Reveals Evolutionary Causalities and Consequences of Phago-Mixotrophic Mode of Nutrition.</title>
        <authorList>
            <person name="Burns J.A."/>
            <person name="Paasch A."/>
            <person name="Narechania A."/>
            <person name="Kim E."/>
        </authorList>
    </citation>
    <scope>NUCLEOTIDE SEQUENCE [LARGE SCALE GENOMIC DNA]</scope>
    <source>
        <strain evidence="2 3">PLY_AMNH</strain>
    </source>
</reference>
<sequence length="434" mass="49622">MTSASVASDFVDIKSAAVKFNVTPRIIQNWDKKKWIETCETDTGKLYNLLTYSQFRQSDANNALTSDDFEDWETGITKTFKWIHDNVKDEATRSTFMMEFGKVSKWVGFSQEGNAKVCLKNEYKEGVDYILEPDFTHLNMAGVMPRRGIREIILLTVDCFKQFCIQAKTARGRSVRDYYINLEKRFLDGELTYAAEVVQNYDDKHGTRSQVTITTVDKELPEHGIHQFTGIAQVKDWLLSIEQSREISVNLTNSAKGAVSPSLTFLTRIQTIINDAIFGFTDKGFDTTHEFLTVYGMDAKAGAAACMIRDQLHYRKDLAKLVWNYIDKRPGATKDDVTQFTECEAKNIYVLIAKLELNKLFKPADENCNSMLTYAERRRLRSKGRDVAPAPLEATMTNERKRKLDVDPDNELPKEDTRVRRARKMSMYENGAGC</sequence>
<accession>A0AAE0GRB1</accession>
<evidence type="ECO:0000256" key="1">
    <source>
        <dbReference type="SAM" id="MobiDB-lite"/>
    </source>
</evidence>
<protein>
    <submittedName>
        <fullName evidence="2">Uncharacterized protein</fullName>
    </submittedName>
</protein>
<organism evidence="2 3">
    <name type="scientific">Cymbomonas tetramitiformis</name>
    <dbReference type="NCBI Taxonomy" id="36881"/>
    <lineage>
        <taxon>Eukaryota</taxon>
        <taxon>Viridiplantae</taxon>
        <taxon>Chlorophyta</taxon>
        <taxon>Pyramimonadophyceae</taxon>
        <taxon>Pyramimonadales</taxon>
        <taxon>Pyramimonadaceae</taxon>
        <taxon>Cymbomonas</taxon>
    </lineage>
</organism>
<proteinExistence type="predicted"/>
<dbReference type="AlphaFoldDB" id="A0AAE0GRB1"/>
<dbReference type="Proteomes" id="UP001190700">
    <property type="component" value="Unassembled WGS sequence"/>
</dbReference>